<evidence type="ECO:0000259" key="2">
    <source>
        <dbReference type="Pfam" id="PF00975"/>
    </source>
</evidence>
<dbReference type="InterPro" id="IPR001031">
    <property type="entry name" value="Thioesterase"/>
</dbReference>
<feature type="domain" description="Thioesterase" evidence="2">
    <location>
        <begin position="17"/>
        <end position="236"/>
    </location>
</feature>
<dbReference type="Pfam" id="PF00975">
    <property type="entry name" value="Thioesterase"/>
    <property type="match status" value="1"/>
</dbReference>
<dbReference type="GO" id="GO:0008610">
    <property type="term" value="P:lipid biosynthetic process"/>
    <property type="evidence" value="ECO:0007669"/>
    <property type="project" value="TreeGrafter"/>
</dbReference>
<evidence type="ECO:0000313" key="4">
    <source>
        <dbReference type="Proteomes" id="UP000295345"/>
    </source>
</evidence>
<dbReference type="InterPro" id="IPR029058">
    <property type="entry name" value="AB_hydrolase_fold"/>
</dbReference>
<dbReference type="Gene3D" id="3.40.50.1820">
    <property type="entry name" value="alpha/beta hydrolase"/>
    <property type="match status" value="1"/>
</dbReference>
<protein>
    <submittedName>
        <fullName evidence="3">Thioesterase</fullName>
    </submittedName>
</protein>
<dbReference type="RefSeq" id="WP_132819677.1">
    <property type="nucleotide sequence ID" value="NZ_SMKI01000235.1"/>
</dbReference>
<evidence type="ECO:0000256" key="1">
    <source>
        <dbReference type="ARBA" id="ARBA00007169"/>
    </source>
</evidence>
<dbReference type="PANTHER" id="PTHR11487:SF0">
    <property type="entry name" value="S-ACYL FATTY ACID SYNTHASE THIOESTERASE, MEDIUM CHAIN"/>
    <property type="match status" value="1"/>
</dbReference>
<sequence>MRNPWVYRSPTSGARTRLFCFPYAGGTAAAYRGWQEDLPGEVEVCAVEPPGRRVRHREPAIRRMPELVDAAVAGLAPLLDRPFALFGHSLGALVAYEVARALPAAGLPTPDALFLSGAAAPHLPRPGRRLSGLPDAEFLAELRDYGGTPTALLADPELIGLFLPTLRADFEVFETYAHQPGHVPACPTHLYGGQRDHRVIATQLRAWRALSPSVAGVRMFPGGHFYLHEDRTAVTDAVAGDLAGLASATSGAVG</sequence>
<organism evidence="3 4">
    <name type="scientific">Streptomyces hainanensis</name>
    <dbReference type="NCBI Taxonomy" id="402648"/>
    <lineage>
        <taxon>Bacteria</taxon>
        <taxon>Bacillati</taxon>
        <taxon>Actinomycetota</taxon>
        <taxon>Actinomycetes</taxon>
        <taxon>Kitasatosporales</taxon>
        <taxon>Streptomycetaceae</taxon>
        <taxon>Streptomyces</taxon>
    </lineage>
</organism>
<dbReference type="SUPFAM" id="SSF53474">
    <property type="entry name" value="alpha/beta-Hydrolases"/>
    <property type="match status" value="1"/>
</dbReference>
<reference evidence="3 4" key="1">
    <citation type="submission" date="2019-03" db="EMBL/GenBank/DDBJ databases">
        <title>Draft genome sequences of novel Actinobacteria.</title>
        <authorList>
            <person name="Sahin N."/>
            <person name="Ay H."/>
            <person name="Saygin H."/>
        </authorList>
    </citation>
    <scope>NUCLEOTIDE SEQUENCE [LARGE SCALE GENOMIC DNA]</scope>
    <source>
        <strain evidence="3 4">DSM 41900</strain>
    </source>
</reference>
<accession>A0A4R4TCX2</accession>
<comment type="caution">
    <text evidence="3">The sequence shown here is derived from an EMBL/GenBank/DDBJ whole genome shotgun (WGS) entry which is preliminary data.</text>
</comment>
<evidence type="ECO:0000313" key="3">
    <source>
        <dbReference type="EMBL" id="TDC72673.1"/>
    </source>
</evidence>
<keyword evidence="4" id="KW-1185">Reference proteome</keyword>
<dbReference type="AlphaFoldDB" id="A0A4R4TCX2"/>
<comment type="similarity">
    <text evidence="1">Belongs to the thioesterase family.</text>
</comment>
<dbReference type="PANTHER" id="PTHR11487">
    <property type="entry name" value="THIOESTERASE"/>
    <property type="match status" value="1"/>
</dbReference>
<proteinExistence type="inferred from homology"/>
<dbReference type="Proteomes" id="UP000295345">
    <property type="component" value="Unassembled WGS sequence"/>
</dbReference>
<gene>
    <name evidence="3" type="ORF">E1283_21100</name>
</gene>
<name>A0A4R4TCX2_9ACTN</name>
<dbReference type="InterPro" id="IPR012223">
    <property type="entry name" value="TEII"/>
</dbReference>
<dbReference type="EMBL" id="SMKI01000235">
    <property type="protein sequence ID" value="TDC72673.1"/>
    <property type="molecule type" value="Genomic_DNA"/>
</dbReference>
<dbReference type="OrthoDB" id="8480037at2"/>